<dbReference type="AlphaFoldDB" id="A0A420HLI3"/>
<sequence length="110" mass="11890">MTNRVARRSFVAPPEILSVDGSLCSNTGINYQQTMEEFFLGPLHCFDDLVSPVADNQEEMTLTPVTEIMPGDCLYLGSLIVSGAKKVNLAKTIASPSRVAGVSAQYTLHI</sequence>
<evidence type="ECO:0000313" key="2">
    <source>
        <dbReference type="Proteomes" id="UP000283383"/>
    </source>
</evidence>
<dbReference type="Proteomes" id="UP000283383">
    <property type="component" value="Unassembled WGS sequence"/>
</dbReference>
<proteinExistence type="predicted"/>
<protein>
    <submittedName>
        <fullName evidence="1">Uncharacterized protein</fullName>
    </submittedName>
</protein>
<dbReference type="EMBL" id="MCBQ01018310">
    <property type="protein sequence ID" value="RKF58286.1"/>
    <property type="molecule type" value="Genomic_DNA"/>
</dbReference>
<name>A0A420HLI3_9PEZI</name>
<evidence type="ECO:0000313" key="1">
    <source>
        <dbReference type="EMBL" id="RKF58286.1"/>
    </source>
</evidence>
<reference evidence="1 2" key="1">
    <citation type="journal article" date="2018" name="BMC Genomics">
        <title>Comparative genome analyses reveal sequence features reflecting distinct modes of host-adaptation between dicot and monocot powdery mildew.</title>
        <authorList>
            <person name="Wu Y."/>
            <person name="Ma X."/>
            <person name="Pan Z."/>
            <person name="Kale S.D."/>
            <person name="Song Y."/>
            <person name="King H."/>
            <person name="Zhang Q."/>
            <person name="Presley C."/>
            <person name="Deng X."/>
            <person name="Wei C.I."/>
            <person name="Xiao S."/>
        </authorList>
    </citation>
    <scope>NUCLEOTIDE SEQUENCE [LARGE SCALE GENOMIC DNA]</scope>
    <source>
        <strain evidence="1">UMSG3</strain>
    </source>
</reference>
<keyword evidence="2" id="KW-1185">Reference proteome</keyword>
<comment type="caution">
    <text evidence="1">The sequence shown here is derived from an EMBL/GenBank/DDBJ whole genome shotgun (WGS) entry which is preliminary data.</text>
</comment>
<gene>
    <name evidence="1" type="ORF">GcM3_183031</name>
</gene>
<accession>A0A420HLI3</accession>
<organism evidence="1 2">
    <name type="scientific">Golovinomyces cichoracearum</name>
    <dbReference type="NCBI Taxonomy" id="62708"/>
    <lineage>
        <taxon>Eukaryota</taxon>
        <taxon>Fungi</taxon>
        <taxon>Dikarya</taxon>
        <taxon>Ascomycota</taxon>
        <taxon>Pezizomycotina</taxon>
        <taxon>Leotiomycetes</taxon>
        <taxon>Erysiphales</taxon>
        <taxon>Erysiphaceae</taxon>
        <taxon>Golovinomyces</taxon>
    </lineage>
</organism>